<dbReference type="OrthoDB" id="8920445at2759"/>
<feature type="region of interest" description="Disordered" evidence="1">
    <location>
        <begin position="1"/>
        <end position="53"/>
    </location>
</feature>
<organism evidence="2 3">
    <name type="scientific">Orchesella cincta</name>
    <name type="common">Springtail</name>
    <name type="synonym">Podura cincta</name>
    <dbReference type="NCBI Taxonomy" id="48709"/>
    <lineage>
        <taxon>Eukaryota</taxon>
        <taxon>Metazoa</taxon>
        <taxon>Ecdysozoa</taxon>
        <taxon>Arthropoda</taxon>
        <taxon>Hexapoda</taxon>
        <taxon>Collembola</taxon>
        <taxon>Entomobryomorpha</taxon>
        <taxon>Entomobryoidea</taxon>
        <taxon>Orchesellidae</taxon>
        <taxon>Orchesellinae</taxon>
        <taxon>Orchesella</taxon>
    </lineage>
</organism>
<dbReference type="Proteomes" id="UP000094527">
    <property type="component" value="Unassembled WGS sequence"/>
</dbReference>
<dbReference type="EMBL" id="LJIJ01000464">
    <property type="protein sequence ID" value="ODM97188.1"/>
    <property type="molecule type" value="Genomic_DNA"/>
</dbReference>
<evidence type="ECO:0000256" key="1">
    <source>
        <dbReference type="SAM" id="MobiDB-lite"/>
    </source>
</evidence>
<dbReference type="STRING" id="48709.A0A1D2MW56"/>
<protein>
    <submittedName>
        <fullName evidence="2">Piwi-like protein 2</fullName>
    </submittedName>
</protein>
<feature type="region of interest" description="Disordered" evidence="1">
    <location>
        <begin position="81"/>
        <end position="101"/>
    </location>
</feature>
<dbReference type="AlphaFoldDB" id="A0A1D2MW56"/>
<dbReference type="SUPFAM" id="SSF101690">
    <property type="entry name" value="PAZ domain"/>
    <property type="match status" value="1"/>
</dbReference>
<sequence>MSSTMSSVGRGRGRGRPPTSPIQEETPRSPPTGVERAEDVVVAPPVAPRREEVTMQDLVERYADPDQPEELAALRQMAISQVTSPASREASPPKDITSRGRFRGRGVSAVRTPAIDIGGGHGQPIAVAAAPSRPRSPILPLAPQLDVAGSSGSGVVGRLPDAPSTGSASDYYRTAIGSLSAISRAADPASVAAPASVATQPPVIAAAPVVQEEQDVETVAAPAQAKSPPVELPVISRVGTKGVRLDVATNYVRLKLSTGRPGIVEYHVSYSVPMESVAIRRKALKQFENRLGLVKSFDGMILFLPYILDDDVTVLHGIHPIDADVELTVHVTFVKVKPMKDAIPFFNILLRRIMIELGFVEIRREFYDLELAQFLKQHKLEIWPGFNPVAENQEDGLMINIDACSRVLRMDTVFDY</sequence>
<name>A0A1D2MW56_ORCCI</name>
<dbReference type="InterPro" id="IPR036085">
    <property type="entry name" value="PAZ_dom_sf"/>
</dbReference>
<dbReference type="Pfam" id="PF23278">
    <property type="entry name" value="Piwi_N"/>
    <property type="match status" value="1"/>
</dbReference>
<keyword evidence="3" id="KW-1185">Reference proteome</keyword>
<reference evidence="2 3" key="1">
    <citation type="journal article" date="2016" name="Genome Biol. Evol.">
        <title>Gene Family Evolution Reflects Adaptation to Soil Environmental Stressors in the Genome of the Collembolan Orchesella cincta.</title>
        <authorList>
            <person name="Faddeeva-Vakhrusheva A."/>
            <person name="Derks M.F."/>
            <person name="Anvar S.Y."/>
            <person name="Agamennone V."/>
            <person name="Suring W."/>
            <person name="Smit S."/>
            <person name="van Straalen N.M."/>
            <person name="Roelofs D."/>
        </authorList>
    </citation>
    <scope>NUCLEOTIDE SEQUENCE [LARGE SCALE GENOMIC DNA]</scope>
    <source>
        <tissue evidence="2">Mixed pool</tissue>
    </source>
</reference>
<gene>
    <name evidence="2" type="ORF">Ocin01_09490</name>
</gene>
<accession>A0A1D2MW56</accession>
<evidence type="ECO:0000313" key="2">
    <source>
        <dbReference type="EMBL" id="ODM97188.1"/>
    </source>
</evidence>
<comment type="caution">
    <text evidence="2">The sequence shown here is derived from an EMBL/GenBank/DDBJ whole genome shotgun (WGS) entry which is preliminary data.</text>
</comment>
<evidence type="ECO:0000313" key="3">
    <source>
        <dbReference type="Proteomes" id="UP000094527"/>
    </source>
</evidence>
<proteinExistence type="predicted"/>